<feature type="chain" id="PRO_5039896882" evidence="3">
    <location>
        <begin position="28"/>
        <end position="385"/>
    </location>
</feature>
<evidence type="ECO:0000256" key="3">
    <source>
        <dbReference type="SAM" id="SignalP"/>
    </source>
</evidence>
<comment type="caution">
    <text evidence="4">The sequence shown here is derived from an EMBL/GenBank/DDBJ whole genome shotgun (WGS) entry which is preliminary data.</text>
</comment>
<accession>A0A9K3M0V3</accession>
<feature type="region of interest" description="Disordered" evidence="2">
    <location>
        <begin position="248"/>
        <end position="280"/>
    </location>
</feature>
<keyword evidence="3" id="KW-0732">Signal</keyword>
<dbReference type="Pfam" id="PF00702">
    <property type="entry name" value="Hydrolase"/>
    <property type="match status" value="1"/>
</dbReference>
<dbReference type="PANTHER" id="PTHR43316">
    <property type="entry name" value="HYDROLASE, HALOACID DELAHOGENASE-RELATED"/>
    <property type="match status" value="1"/>
</dbReference>
<keyword evidence="1 4" id="KW-0378">Hydrolase</keyword>
<dbReference type="AlphaFoldDB" id="A0A9K3M0V3"/>
<dbReference type="SFLD" id="SFLDS00003">
    <property type="entry name" value="Haloacid_Dehalogenase"/>
    <property type="match status" value="1"/>
</dbReference>
<sequence length="385" mass="44146">MLRLLCLLSYQILSLLIEMEFVPCLLSVEAFRSFHRIPTTTRRSYSTLSTTTSNFVEQQEQQQPLFLSLLSFDLDDTFWPTTDVVYHANVKMIQTLHDYGCNDADIDSFLQQTRSIRKQHHVPVTYQSLRKMAIRKTLETSSSFESNIPQLLSFTHNRTCLEDSIVDACYKAWEQERHNAAERFLFEDALETMQLLRQRYPNTCFVAVTNGAGDPFAMTHTLAPFFDFRISGEDDGIFPHRKPHPFIYQKTLQQSRTQRRRRRRRSNTDHDYNNDNNDPMDDDNGIWCHVGDCLANDVGASADCGAKAIWICPQDEEASTAPQSLDDNITTTTTIVPTWSTATTEEMDRRAKQMEEGRSKMAASITSLSQLPDAIARILQTETSN</sequence>
<protein>
    <submittedName>
        <fullName evidence="4">Haloacid dehalogenase-like hydrolase</fullName>
    </submittedName>
</protein>
<gene>
    <name evidence="4" type="ORF">IV203_017924</name>
</gene>
<dbReference type="OrthoDB" id="444127at2759"/>
<evidence type="ECO:0000256" key="1">
    <source>
        <dbReference type="ARBA" id="ARBA00022801"/>
    </source>
</evidence>
<reference evidence="4" key="2">
    <citation type="submission" date="2021-04" db="EMBL/GenBank/DDBJ databases">
        <authorList>
            <person name="Podell S."/>
        </authorList>
    </citation>
    <scope>NUCLEOTIDE SEQUENCE</scope>
    <source>
        <strain evidence="4">Hildebrandi</strain>
    </source>
</reference>
<keyword evidence="5" id="KW-1185">Reference proteome</keyword>
<reference evidence="4" key="1">
    <citation type="journal article" date="2021" name="Sci. Rep.">
        <title>Diploid genomic architecture of Nitzschia inconspicua, an elite biomass production diatom.</title>
        <authorList>
            <person name="Oliver A."/>
            <person name="Podell S."/>
            <person name="Pinowska A."/>
            <person name="Traller J.C."/>
            <person name="Smith S.R."/>
            <person name="McClure R."/>
            <person name="Beliaev A."/>
            <person name="Bohutskyi P."/>
            <person name="Hill E.A."/>
            <person name="Rabines A."/>
            <person name="Zheng H."/>
            <person name="Allen L.Z."/>
            <person name="Kuo A."/>
            <person name="Grigoriev I.V."/>
            <person name="Allen A.E."/>
            <person name="Hazlebeck D."/>
            <person name="Allen E.E."/>
        </authorList>
    </citation>
    <scope>NUCLEOTIDE SEQUENCE</scope>
    <source>
        <strain evidence="4">Hildebrandi</strain>
    </source>
</reference>
<feature type="signal peptide" evidence="3">
    <location>
        <begin position="1"/>
        <end position="27"/>
    </location>
</feature>
<evidence type="ECO:0000313" key="4">
    <source>
        <dbReference type="EMBL" id="KAG7371782.1"/>
    </source>
</evidence>
<evidence type="ECO:0000256" key="2">
    <source>
        <dbReference type="SAM" id="MobiDB-lite"/>
    </source>
</evidence>
<dbReference type="EMBL" id="JAGRRH010000003">
    <property type="protein sequence ID" value="KAG7371782.1"/>
    <property type="molecule type" value="Genomic_DNA"/>
</dbReference>
<organism evidence="4 5">
    <name type="scientific">Nitzschia inconspicua</name>
    <dbReference type="NCBI Taxonomy" id="303405"/>
    <lineage>
        <taxon>Eukaryota</taxon>
        <taxon>Sar</taxon>
        <taxon>Stramenopiles</taxon>
        <taxon>Ochrophyta</taxon>
        <taxon>Bacillariophyta</taxon>
        <taxon>Bacillariophyceae</taxon>
        <taxon>Bacillariophycidae</taxon>
        <taxon>Bacillariales</taxon>
        <taxon>Bacillariaceae</taxon>
        <taxon>Nitzschia</taxon>
    </lineage>
</organism>
<dbReference type="PANTHER" id="PTHR43316:SF8">
    <property type="entry name" value="HAD FAMILY HYDROLASE"/>
    <property type="match status" value="1"/>
</dbReference>
<dbReference type="GO" id="GO:0016787">
    <property type="term" value="F:hydrolase activity"/>
    <property type="evidence" value="ECO:0007669"/>
    <property type="project" value="UniProtKB-KW"/>
</dbReference>
<dbReference type="InterPro" id="IPR051540">
    <property type="entry name" value="S-2-haloacid_dehalogenase"/>
</dbReference>
<name>A0A9K3M0V3_9STRA</name>
<dbReference type="SFLD" id="SFLDG01129">
    <property type="entry name" value="C1.5:_HAD__Beta-PGM__Phosphata"/>
    <property type="match status" value="1"/>
</dbReference>
<proteinExistence type="predicted"/>
<evidence type="ECO:0000313" key="5">
    <source>
        <dbReference type="Proteomes" id="UP000693970"/>
    </source>
</evidence>
<dbReference type="Proteomes" id="UP000693970">
    <property type="component" value="Unassembled WGS sequence"/>
</dbReference>